<dbReference type="Proteomes" id="UP000580250">
    <property type="component" value="Unassembled WGS sequence"/>
</dbReference>
<dbReference type="InterPro" id="IPR001810">
    <property type="entry name" value="F-box_dom"/>
</dbReference>
<evidence type="ECO:0000313" key="2">
    <source>
        <dbReference type="EMBL" id="CAD2192310.1"/>
    </source>
</evidence>
<reference evidence="2 3" key="1">
    <citation type="submission" date="2020-08" db="EMBL/GenBank/DDBJ databases">
        <authorList>
            <person name="Koutsovoulos G."/>
            <person name="Danchin GJ E."/>
        </authorList>
    </citation>
    <scope>NUCLEOTIDE SEQUENCE [LARGE SCALE GENOMIC DNA]</scope>
</reference>
<dbReference type="PROSITE" id="PS50181">
    <property type="entry name" value="FBOX"/>
    <property type="match status" value="1"/>
</dbReference>
<dbReference type="AlphaFoldDB" id="A0A6V7WZ50"/>
<dbReference type="InterPro" id="IPR036047">
    <property type="entry name" value="F-box-like_dom_sf"/>
</dbReference>
<protein>
    <recommendedName>
        <fullName evidence="1">F-box domain-containing protein</fullName>
    </recommendedName>
</protein>
<dbReference type="Pfam" id="PF12937">
    <property type="entry name" value="F-box-like"/>
    <property type="match status" value="1"/>
</dbReference>
<evidence type="ECO:0000259" key="1">
    <source>
        <dbReference type="PROSITE" id="PS50181"/>
    </source>
</evidence>
<proteinExistence type="predicted"/>
<dbReference type="SUPFAM" id="SSF81383">
    <property type="entry name" value="F-box domain"/>
    <property type="match status" value="1"/>
</dbReference>
<name>A0A6V7WZ50_MELEN</name>
<gene>
    <name evidence="2" type="ORF">MENT_LOCUS45189</name>
</gene>
<comment type="caution">
    <text evidence="2">The sequence shown here is derived from an EMBL/GenBank/DDBJ whole genome shotgun (WGS) entry which is preliminary data.</text>
</comment>
<feature type="domain" description="F-box" evidence="1">
    <location>
        <begin position="29"/>
        <end position="70"/>
    </location>
</feature>
<dbReference type="Gene3D" id="1.20.1280.50">
    <property type="match status" value="1"/>
</dbReference>
<sequence length="268" mass="32085">MDNSPMIGNNFYSRKIKIFKKKLKNICKKEVLLNLPNEVKLDILKFLSFNQLTSVQQTNYHFYCLIRQNERILACRGLYSVEILEEKSDENSDENYKVIDEDFQIYITKSGIFNIPLDNQPINKWQSAVDRQLPIYLSTCNIPPKRELFTFINKGLVKDYKKMSKYYYVLELPAYPKNIKEMKIVRCWLETLFLSTFELVDFREYFFNPEMIKILFDKEENIPLQFRARNGTLTYCNHNIENVLKFKLDHLIITDDLEIEFKCLDKEN</sequence>
<accession>A0A6V7WZ50</accession>
<dbReference type="EMBL" id="CAJEWN010000936">
    <property type="protein sequence ID" value="CAD2192310.1"/>
    <property type="molecule type" value="Genomic_DNA"/>
</dbReference>
<evidence type="ECO:0000313" key="3">
    <source>
        <dbReference type="Proteomes" id="UP000580250"/>
    </source>
</evidence>
<organism evidence="2 3">
    <name type="scientific">Meloidogyne enterolobii</name>
    <name type="common">Root-knot nematode worm</name>
    <name type="synonym">Meloidogyne mayaguensis</name>
    <dbReference type="NCBI Taxonomy" id="390850"/>
    <lineage>
        <taxon>Eukaryota</taxon>
        <taxon>Metazoa</taxon>
        <taxon>Ecdysozoa</taxon>
        <taxon>Nematoda</taxon>
        <taxon>Chromadorea</taxon>
        <taxon>Rhabditida</taxon>
        <taxon>Tylenchina</taxon>
        <taxon>Tylenchomorpha</taxon>
        <taxon>Tylenchoidea</taxon>
        <taxon>Meloidogynidae</taxon>
        <taxon>Meloidogyninae</taxon>
        <taxon>Meloidogyne</taxon>
    </lineage>
</organism>